<dbReference type="InterPro" id="IPR011006">
    <property type="entry name" value="CheY-like_superfamily"/>
</dbReference>
<evidence type="ECO:0000313" key="4">
    <source>
        <dbReference type="EMBL" id="MCL6220615.1"/>
    </source>
</evidence>
<dbReference type="Proteomes" id="UP001139521">
    <property type="component" value="Unassembled WGS sequence"/>
</dbReference>
<dbReference type="GO" id="GO:0003677">
    <property type="term" value="F:DNA binding"/>
    <property type="evidence" value="ECO:0007669"/>
    <property type="project" value="UniProtKB-KW"/>
</dbReference>
<proteinExistence type="predicted"/>
<evidence type="ECO:0000313" key="5">
    <source>
        <dbReference type="Proteomes" id="UP001139521"/>
    </source>
</evidence>
<dbReference type="PANTHER" id="PTHR37299:SF1">
    <property type="entry name" value="STAGE 0 SPORULATION PROTEIN A HOMOLOG"/>
    <property type="match status" value="1"/>
</dbReference>
<evidence type="ECO:0000256" key="1">
    <source>
        <dbReference type="PROSITE-ProRule" id="PRU00169"/>
    </source>
</evidence>
<dbReference type="AlphaFoldDB" id="A0A9X1ZWR1"/>
<dbReference type="InterPro" id="IPR007492">
    <property type="entry name" value="LytTR_DNA-bd_dom"/>
</dbReference>
<keyword evidence="1" id="KW-0597">Phosphoprotein</keyword>
<dbReference type="PROSITE" id="PS50930">
    <property type="entry name" value="HTH_LYTTR"/>
    <property type="match status" value="1"/>
</dbReference>
<dbReference type="EMBL" id="JAKHSK010000046">
    <property type="protein sequence ID" value="MCL6220615.1"/>
    <property type="molecule type" value="Genomic_DNA"/>
</dbReference>
<sequence length="245" mass="28819">MFRYIVISNETETVRQVTYQLSNFPEFICLNITSNFDEASNVILKESPDLIFLDLDMRLPDISCFEFVNQLFQYTDNLPNFVGLSESKEMAYLTIKNDFVDYILKPVSEFEMRKCMLRFKKKASKQISRLCLKNNSDYHYIDIDDILYLQADNNTTDIFLNTGNKIAAFETLKKFQEKLPKFFIRIHNSYIINSQQINRINFGKSKISMKANFDTVNLPFSRKYKDSVKFFNDTMIADQFATVLN</sequence>
<dbReference type="InterPro" id="IPR046947">
    <property type="entry name" value="LytR-like"/>
</dbReference>
<keyword evidence="5" id="KW-1185">Reference proteome</keyword>
<dbReference type="SUPFAM" id="SSF52172">
    <property type="entry name" value="CheY-like"/>
    <property type="match status" value="1"/>
</dbReference>
<comment type="caution">
    <text evidence="4">The sequence shown here is derived from an EMBL/GenBank/DDBJ whole genome shotgun (WGS) entry which is preliminary data.</text>
</comment>
<organism evidence="4 5">
    <name type="scientific">Zunongwangia pacifica</name>
    <dbReference type="NCBI Taxonomy" id="2911062"/>
    <lineage>
        <taxon>Bacteria</taxon>
        <taxon>Pseudomonadati</taxon>
        <taxon>Bacteroidota</taxon>
        <taxon>Flavobacteriia</taxon>
        <taxon>Flavobacteriales</taxon>
        <taxon>Flavobacteriaceae</taxon>
        <taxon>Zunongwangia</taxon>
    </lineage>
</organism>
<feature type="domain" description="HTH LytTR-type" evidence="3">
    <location>
        <begin position="130"/>
        <end position="224"/>
    </location>
</feature>
<accession>A0A9X1ZWR1</accession>
<dbReference type="GO" id="GO:0000156">
    <property type="term" value="F:phosphorelay response regulator activity"/>
    <property type="evidence" value="ECO:0007669"/>
    <property type="project" value="InterPro"/>
</dbReference>
<feature type="domain" description="Response regulatory" evidence="2">
    <location>
        <begin position="3"/>
        <end position="120"/>
    </location>
</feature>
<gene>
    <name evidence="4" type="ORF">L1967_20165</name>
</gene>
<dbReference type="InterPro" id="IPR001789">
    <property type="entry name" value="Sig_transdc_resp-reg_receiver"/>
</dbReference>
<reference evidence="4" key="1">
    <citation type="submission" date="2022-01" db="EMBL/GenBank/DDBJ databases">
        <title>Genome sequencing of Zunongwangia sp. M21534 genome.</title>
        <authorList>
            <person name="Chen Y."/>
            <person name="Dong C."/>
            <person name="Shao Z."/>
        </authorList>
    </citation>
    <scope>NUCLEOTIDE SEQUENCE</scope>
    <source>
        <strain evidence="4">MCCC M21534</strain>
    </source>
</reference>
<evidence type="ECO:0000259" key="3">
    <source>
        <dbReference type="PROSITE" id="PS50930"/>
    </source>
</evidence>
<dbReference type="RefSeq" id="WP_249603306.1">
    <property type="nucleotide sequence ID" value="NZ_JAKHSK010000046.1"/>
</dbReference>
<name>A0A9X1ZWR1_9FLAO</name>
<dbReference type="PROSITE" id="PS50110">
    <property type="entry name" value="RESPONSE_REGULATORY"/>
    <property type="match status" value="1"/>
</dbReference>
<dbReference type="Pfam" id="PF04397">
    <property type="entry name" value="LytTR"/>
    <property type="match status" value="1"/>
</dbReference>
<dbReference type="SMART" id="SM00850">
    <property type="entry name" value="LytTR"/>
    <property type="match status" value="1"/>
</dbReference>
<protein>
    <submittedName>
        <fullName evidence="4">LytTR family DNA-binding domain-containing protein</fullName>
    </submittedName>
</protein>
<dbReference type="Gene3D" id="2.40.50.1020">
    <property type="entry name" value="LytTr DNA-binding domain"/>
    <property type="match status" value="1"/>
</dbReference>
<keyword evidence="4" id="KW-0238">DNA-binding</keyword>
<feature type="modified residue" description="4-aspartylphosphate" evidence="1">
    <location>
        <position position="54"/>
    </location>
</feature>
<evidence type="ECO:0000259" key="2">
    <source>
        <dbReference type="PROSITE" id="PS50110"/>
    </source>
</evidence>
<dbReference type="Gene3D" id="3.40.50.2300">
    <property type="match status" value="1"/>
</dbReference>
<dbReference type="PANTHER" id="PTHR37299">
    <property type="entry name" value="TRANSCRIPTIONAL REGULATOR-RELATED"/>
    <property type="match status" value="1"/>
</dbReference>